<evidence type="ECO:0000313" key="3">
    <source>
        <dbReference type="Proteomes" id="UP000621799"/>
    </source>
</evidence>
<dbReference type="PRINTS" id="PR00080">
    <property type="entry name" value="SDRFAMILY"/>
</dbReference>
<dbReference type="GO" id="GO:0010304">
    <property type="term" value="P:PSII associated light-harvesting complex II catabolic process"/>
    <property type="evidence" value="ECO:0007669"/>
    <property type="project" value="TreeGrafter"/>
</dbReference>
<organism evidence="2 3">
    <name type="scientific">Zarconia navalis LEGE 11467</name>
    <dbReference type="NCBI Taxonomy" id="1828826"/>
    <lineage>
        <taxon>Bacteria</taxon>
        <taxon>Bacillati</taxon>
        <taxon>Cyanobacteriota</taxon>
        <taxon>Cyanophyceae</taxon>
        <taxon>Oscillatoriophycideae</taxon>
        <taxon>Oscillatoriales</taxon>
        <taxon>Oscillatoriales incertae sedis</taxon>
        <taxon>Zarconia</taxon>
        <taxon>Zarconia navalis</taxon>
    </lineage>
</organism>
<dbReference type="InterPro" id="IPR002347">
    <property type="entry name" value="SDR_fam"/>
</dbReference>
<dbReference type="EMBL" id="JADEXN010000314">
    <property type="protein sequence ID" value="MBE9042195.1"/>
    <property type="molecule type" value="Genomic_DNA"/>
</dbReference>
<dbReference type="AlphaFoldDB" id="A0A928W2V7"/>
<dbReference type="SUPFAM" id="SSF51735">
    <property type="entry name" value="NAD(P)-binding Rossmann-fold domains"/>
    <property type="match status" value="1"/>
</dbReference>
<protein>
    <submittedName>
        <fullName evidence="2">SDR family oxidoreductase</fullName>
    </submittedName>
</protein>
<dbReference type="GO" id="GO:0034256">
    <property type="term" value="F:chlorophyll(ide) b reductase activity"/>
    <property type="evidence" value="ECO:0007669"/>
    <property type="project" value="TreeGrafter"/>
</dbReference>
<dbReference type="PRINTS" id="PR00081">
    <property type="entry name" value="GDHRDH"/>
</dbReference>
<dbReference type="PANTHER" id="PTHR24314:SF21">
    <property type="entry name" value="CHLOROPHYLL(IDE) B REDUCTASE NYC1, CHLOROPLASTIC-RELATED"/>
    <property type="match status" value="1"/>
</dbReference>
<comment type="similarity">
    <text evidence="1">Belongs to the short-chain dehydrogenases/reductases (SDR) family.</text>
</comment>
<dbReference type="InterPro" id="IPR052625">
    <property type="entry name" value="Chl_b_Red"/>
</dbReference>
<evidence type="ECO:0000313" key="2">
    <source>
        <dbReference type="EMBL" id="MBE9042195.1"/>
    </source>
</evidence>
<dbReference type="RefSeq" id="WP_264322369.1">
    <property type="nucleotide sequence ID" value="NZ_JADEXN010000314.1"/>
</dbReference>
<reference evidence="2" key="1">
    <citation type="submission" date="2020-10" db="EMBL/GenBank/DDBJ databases">
        <authorList>
            <person name="Castelo-Branco R."/>
            <person name="Eusebio N."/>
            <person name="Adriana R."/>
            <person name="Vieira A."/>
            <person name="Brugerolle De Fraissinette N."/>
            <person name="Rezende De Castro R."/>
            <person name="Schneider M.P."/>
            <person name="Vasconcelos V."/>
            <person name="Leao P.N."/>
        </authorList>
    </citation>
    <scope>NUCLEOTIDE SEQUENCE</scope>
    <source>
        <strain evidence="2">LEGE 11467</strain>
    </source>
</reference>
<proteinExistence type="inferred from homology"/>
<dbReference type="InterPro" id="IPR036291">
    <property type="entry name" value="NAD(P)-bd_dom_sf"/>
</dbReference>
<name>A0A928W2V7_9CYAN</name>
<gene>
    <name evidence="2" type="ORF">IQ235_15560</name>
</gene>
<accession>A0A928W2V7</accession>
<dbReference type="GO" id="GO:0015996">
    <property type="term" value="P:chlorophyll catabolic process"/>
    <property type="evidence" value="ECO:0007669"/>
    <property type="project" value="TreeGrafter"/>
</dbReference>
<evidence type="ECO:0000256" key="1">
    <source>
        <dbReference type="RuleBase" id="RU000363"/>
    </source>
</evidence>
<dbReference type="CDD" id="cd05233">
    <property type="entry name" value="SDR_c"/>
    <property type="match status" value="1"/>
</dbReference>
<dbReference type="PANTHER" id="PTHR24314">
    <property type="entry name" value="NON-SPECIFIC LIPID TRANSFER PROTEIN-RELATED"/>
    <property type="match status" value="1"/>
</dbReference>
<dbReference type="Gene3D" id="3.40.50.720">
    <property type="entry name" value="NAD(P)-binding Rossmann-like Domain"/>
    <property type="match status" value="1"/>
</dbReference>
<keyword evidence="3" id="KW-1185">Reference proteome</keyword>
<dbReference type="Pfam" id="PF00106">
    <property type="entry name" value="adh_short"/>
    <property type="match status" value="1"/>
</dbReference>
<dbReference type="Proteomes" id="UP000621799">
    <property type="component" value="Unassembled WGS sequence"/>
</dbReference>
<sequence length="267" mass="29431">MKTIVITGSSRGLGYGLADAFLDRGCSVTICGRTADTLEIAERNLVAKYDRDRILAFAGDVRNFDDVGRLWDEAIDRFGKIDIWINNAGIANPRVPVWEQTPDRIAAVVETNLIGTMYGAKVAISRMLEQGYGAVYNLEGAGSGGDKIRYLTLYGTTKYGIRYLTESLVRETQGTPIVVGALSPGIVVTDLLSGQYDLDDPAQARDWEQTKRLLNLLADRVETVAPWLVDRILTNTKTGDRIAWLTPSKAIGRLLVSPFRQRDVFGD</sequence>
<comment type="caution">
    <text evidence="2">The sequence shown here is derived from an EMBL/GenBank/DDBJ whole genome shotgun (WGS) entry which is preliminary data.</text>
</comment>